<reference evidence="4" key="1">
    <citation type="submission" date="2017-04" db="EMBL/GenBank/DDBJ databases">
        <title>Population genomics of picophytoplankton unveils novel chromosome hypervariability.</title>
        <authorList>
            <consortium name="DOE Joint Genome Institute"/>
            <person name="Blanc-Mathieu R."/>
            <person name="Krasovec M."/>
            <person name="Hebrard M."/>
            <person name="Yau S."/>
            <person name="Desgranges E."/>
            <person name="Martin J."/>
            <person name="Schackwitz W."/>
            <person name="Kuo A."/>
            <person name="Salin G."/>
            <person name="Donnadieu C."/>
            <person name="Desdevises Y."/>
            <person name="Sanchez-Ferandin S."/>
            <person name="Moreau H."/>
            <person name="Rivals E."/>
            <person name="Grigoriev I.V."/>
            <person name="Grimsley N."/>
            <person name="Eyre-Walker A."/>
            <person name="Piganeau G."/>
        </authorList>
    </citation>
    <scope>NUCLEOTIDE SEQUENCE [LARGE SCALE GENOMIC DNA]</scope>
    <source>
        <strain evidence="4">RCC 1115</strain>
    </source>
</reference>
<protein>
    <recommendedName>
        <fullName evidence="3">Essential protein Yae1 N-terminal domain-containing protein</fullName>
    </recommendedName>
</protein>
<dbReference type="PANTHER" id="PTHR28532:SF1">
    <property type="entry name" value="ORAL CANCER OVEREXPRESSED 1"/>
    <property type="match status" value="1"/>
</dbReference>
<evidence type="ECO:0000256" key="1">
    <source>
        <dbReference type="ARBA" id="ARBA00038090"/>
    </source>
</evidence>
<name>A0A1Y5IHY2_OSTTA</name>
<dbReference type="EMBL" id="KZ155783">
    <property type="protein sequence ID" value="OUS46565.1"/>
    <property type="molecule type" value="Genomic_DNA"/>
</dbReference>
<comment type="similarity">
    <text evidence="1">Belongs to the LTO1 family.</text>
</comment>
<organism evidence="4">
    <name type="scientific">Ostreococcus tauri</name>
    <name type="common">Marine green alga</name>
    <dbReference type="NCBI Taxonomy" id="70448"/>
    <lineage>
        <taxon>Eukaryota</taxon>
        <taxon>Viridiplantae</taxon>
        <taxon>Chlorophyta</taxon>
        <taxon>Mamiellophyceae</taxon>
        <taxon>Mamiellales</taxon>
        <taxon>Bathycoccaceae</taxon>
        <taxon>Ostreococcus</taxon>
    </lineage>
</organism>
<dbReference type="Pfam" id="PF09811">
    <property type="entry name" value="Yae1_N"/>
    <property type="match status" value="1"/>
</dbReference>
<feature type="region of interest" description="Disordered" evidence="2">
    <location>
        <begin position="1"/>
        <end position="20"/>
    </location>
</feature>
<dbReference type="Proteomes" id="UP000195557">
    <property type="component" value="Unassembled WGS sequence"/>
</dbReference>
<dbReference type="AlphaFoldDB" id="A0A1Y5IHY2"/>
<evidence type="ECO:0000259" key="3">
    <source>
        <dbReference type="Pfam" id="PF09811"/>
    </source>
</evidence>
<dbReference type="PANTHER" id="PTHR28532">
    <property type="entry name" value="GEO13458P1"/>
    <property type="match status" value="1"/>
</dbReference>
<evidence type="ECO:0000313" key="4">
    <source>
        <dbReference type="EMBL" id="OUS46565.1"/>
    </source>
</evidence>
<dbReference type="InterPro" id="IPR052436">
    <property type="entry name" value="LTO1_adapter"/>
</dbReference>
<proteinExistence type="inferred from homology"/>
<gene>
    <name evidence="4" type="ORF">BE221DRAFT_192063</name>
</gene>
<sequence length="155" mass="16680">MPTDDDASVRSTRGGDATTRGAIEDAFDKCLALESTARDAGYDEGVDAGRAIGEAEGRELGFRKGFELAEEVGYYAGCASAWKACARASGTYGERVERMIETLERECRESKLGDPLDEGILERVERLRGRFKTLVALLGARAVYADADASGLPSF</sequence>
<dbReference type="InterPro" id="IPR019191">
    <property type="entry name" value="Essential_protein_Yae1_N"/>
</dbReference>
<accession>A0A1Y5IHY2</accession>
<feature type="domain" description="Essential protein Yae1 N-terminal" evidence="3">
    <location>
        <begin position="41"/>
        <end position="79"/>
    </location>
</feature>
<evidence type="ECO:0000256" key="2">
    <source>
        <dbReference type="SAM" id="MobiDB-lite"/>
    </source>
</evidence>